<feature type="compositionally biased region" description="Polar residues" evidence="1">
    <location>
        <begin position="58"/>
        <end position="75"/>
    </location>
</feature>
<feature type="compositionally biased region" description="Polar residues" evidence="1">
    <location>
        <begin position="1"/>
        <end position="21"/>
    </location>
</feature>
<feature type="compositionally biased region" description="Low complexity" evidence="1">
    <location>
        <begin position="113"/>
        <end position="124"/>
    </location>
</feature>
<proteinExistence type="predicted"/>
<keyword evidence="3" id="KW-1185">Reference proteome</keyword>
<organism evidence="2 3">
    <name type="scientific">Linum trigynum</name>
    <dbReference type="NCBI Taxonomy" id="586398"/>
    <lineage>
        <taxon>Eukaryota</taxon>
        <taxon>Viridiplantae</taxon>
        <taxon>Streptophyta</taxon>
        <taxon>Embryophyta</taxon>
        <taxon>Tracheophyta</taxon>
        <taxon>Spermatophyta</taxon>
        <taxon>Magnoliopsida</taxon>
        <taxon>eudicotyledons</taxon>
        <taxon>Gunneridae</taxon>
        <taxon>Pentapetalae</taxon>
        <taxon>rosids</taxon>
        <taxon>fabids</taxon>
        <taxon>Malpighiales</taxon>
        <taxon>Linaceae</taxon>
        <taxon>Linum</taxon>
    </lineage>
</organism>
<feature type="region of interest" description="Disordered" evidence="1">
    <location>
        <begin position="1"/>
        <end position="194"/>
    </location>
</feature>
<sequence>MASPQQPSRGYSVAISSSNPEASIPQPDRSHITSSPQVFAGPPRFPPTKLQHDHLSPSVKTPTLMSPANAVSSGSPIPHLSTPPGPPVFTSPVRPAAVPFRTSPSTPQPVAFSSGSSLPTSSPPNFSNGSPQLDPQLPQAMVRGIKGGEGICQGERSKWKSEPPWNGGSPFIKNEKSVQFNETDTHSKCETPWF</sequence>
<feature type="compositionally biased region" description="Basic and acidic residues" evidence="1">
    <location>
        <begin position="183"/>
        <end position="194"/>
    </location>
</feature>
<gene>
    <name evidence="2" type="ORF">LTRI10_LOCUS36474</name>
</gene>
<name>A0AAV2FCS0_9ROSI</name>
<accession>A0AAV2FCS0</accession>
<evidence type="ECO:0000313" key="2">
    <source>
        <dbReference type="EMBL" id="CAL1396089.1"/>
    </source>
</evidence>
<dbReference type="EMBL" id="OZ034819">
    <property type="protein sequence ID" value="CAL1396089.1"/>
    <property type="molecule type" value="Genomic_DNA"/>
</dbReference>
<dbReference type="AlphaFoldDB" id="A0AAV2FCS0"/>
<evidence type="ECO:0000256" key="1">
    <source>
        <dbReference type="SAM" id="MobiDB-lite"/>
    </source>
</evidence>
<protein>
    <submittedName>
        <fullName evidence="2">Uncharacterized protein</fullName>
    </submittedName>
</protein>
<dbReference type="Proteomes" id="UP001497516">
    <property type="component" value="Chromosome 6"/>
</dbReference>
<evidence type="ECO:0000313" key="3">
    <source>
        <dbReference type="Proteomes" id="UP001497516"/>
    </source>
</evidence>
<reference evidence="2 3" key="1">
    <citation type="submission" date="2024-04" db="EMBL/GenBank/DDBJ databases">
        <authorList>
            <person name="Fracassetti M."/>
        </authorList>
    </citation>
    <scope>NUCLEOTIDE SEQUENCE [LARGE SCALE GENOMIC DNA]</scope>
</reference>